<dbReference type="Gene3D" id="3.30.1540.20">
    <property type="entry name" value="MutL, C-terminal domain, dimerisation subdomain"/>
    <property type="match status" value="1"/>
</dbReference>
<dbReference type="Gene3D" id="3.30.160.60">
    <property type="entry name" value="Classic Zinc Finger"/>
    <property type="match status" value="1"/>
</dbReference>
<dbReference type="InterPro" id="IPR042121">
    <property type="entry name" value="MutL_C_regsub"/>
</dbReference>
<dbReference type="Gene3D" id="3.30.1370.100">
    <property type="entry name" value="MutL, C-terminal domain, regulatory subdomain"/>
    <property type="match status" value="1"/>
</dbReference>
<dbReference type="EMBL" id="OB661897">
    <property type="protein sequence ID" value="CAD7229151.1"/>
    <property type="molecule type" value="Genomic_DNA"/>
</dbReference>
<dbReference type="GO" id="GO:0140664">
    <property type="term" value="F:ATP-dependent DNA damage sensor activity"/>
    <property type="evidence" value="ECO:0007669"/>
    <property type="project" value="InterPro"/>
</dbReference>
<feature type="region of interest" description="Disordered" evidence="1">
    <location>
        <begin position="756"/>
        <end position="789"/>
    </location>
</feature>
<evidence type="ECO:0000256" key="1">
    <source>
        <dbReference type="SAM" id="MobiDB-lite"/>
    </source>
</evidence>
<feature type="compositionally biased region" description="Low complexity" evidence="1">
    <location>
        <begin position="541"/>
        <end position="561"/>
    </location>
</feature>
<feature type="compositionally biased region" description="Polar residues" evidence="1">
    <location>
        <begin position="756"/>
        <end position="771"/>
    </location>
</feature>
<feature type="region of interest" description="Disordered" evidence="1">
    <location>
        <begin position="530"/>
        <end position="574"/>
    </location>
</feature>
<dbReference type="InterPro" id="IPR013087">
    <property type="entry name" value="Znf_C2H2_type"/>
</dbReference>
<dbReference type="OrthoDB" id="429932at2759"/>
<dbReference type="InterPro" id="IPR037198">
    <property type="entry name" value="MutL_C_sf"/>
</dbReference>
<gene>
    <name evidence="2" type="ORF">CTOB1V02_LOCUS7024</name>
</gene>
<organism evidence="2">
    <name type="scientific">Cyprideis torosa</name>
    <dbReference type="NCBI Taxonomy" id="163714"/>
    <lineage>
        <taxon>Eukaryota</taxon>
        <taxon>Metazoa</taxon>
        <taxon>Ecdysozoa</taxon>
        <taxon>Arthropoda</taxon>
        <taxon>Crustacea</taxon>
        <taxon>Oligostraca</taxon>
        <taxon>Ostracoda</taxon>
        <taxon>Podocopa</taxon>
        <taxon>Podocopida</taxon>
        <taxon>Cytherocopina</taxon>
        <taxon>Cytheroidea</taxon>
        <taxon>Cytherideidae</taxon>
        <taxon>Cyprideis</taxon>
    </lineage>
</organism>
<feature type="compositionally biased region" description="Polar residues" evidence="1">
    <location>
        <begin position="562"/>
        <end position="573"/>
    </location>
</feature>
<dbReference type="GO" id="GO:0006298">
    <property type="term" value="P:mismatch repair"/>
    <property type="evidence" value="ECO:0007669"/>
    <property type="project" value="InterPro"/>
</dbReference>
<evidence type="ECO:0000313" key="2">
    <source>
        <dbReference type="EMBL" id="CAD7229151.1"/>
    </source>
</evidence>
<dbReference type="InterPro" id="IPR014790">
    <property type="entry name" value="MutL_C"/>
</dbReference>
<feature type="compositionally biased region" description="Pro residues" evidence="1">
    <location>
        <begin position="653"/>
        <end position="667"/>
    </location>
</feature>
<name>A0A7R8WGZ8_9CRUS</name>
<feature type="compositionally biased region" description="Polar residues" evidence="1">
    <location>
        <begin position="22"/>
        <end position="34"/>
    </location>
</feature>
<feature type="compositionally biased region" description="Basic and acidic residues" evidence="1">
    <location>
        <begin position="475"/>
        <end position="487"/>
    </location>
</feature>
<dbReference type="SMART" id="SM00853">
    <property type="entry name" value="MutL_C"/>
    <property type="match status" value="1"/>
</dbReference>
<dbReference type="InterPro" id="IPR042120">
    <property type="entry name" value="MutL_C_dimsub"/>
</dbReference>
<dbReference type="InterPro" id="IPR036236">
    <property type="entry name" value="Znf_C2H2_sf"/>
</dbReference>
<feature type="compositionally biased region" description="Polar residues" evidence="1">
    <location>
        <begin position="449"/>
        <end position="458"/>
    </location>
</feature>
<dbReference type="GO" id="GO:0005524">
    <property type="term" value="F:ATP binding"/>
    <property type="evidence" value="ECO:0007669"/>
    <property type="project" value="InterPro"/>
</dbReference>
<dbReference type="Pfam" id="PF00096">
    <property type="entry name" value="zf-C2H2"/>
    <property type="match status" value="1"/>
</dbReference>
<accession>A0A7R8WGZ8</accession>
<feature type="region of interest" description="Disordered" evidence="1">
    <location>
        <begin position="435"/>
        <end position="493"/>
    </location>
</feature>
<dbReference type="InterPro" id="IPR038973">
    <property type="entry name" value="MutL/Mlh/Pms-like"/>
</dbReference>
<proteinExistence type="predicted"/>
<dbReference type="PROSITE" id="PS50157">
    <property type="entry name" value="ZINC_FINGER_C2H2_2"/>
    <property type="match status" value="2"/>
</dbReference>
<feature type="region of interest" description="Disordered" evidence="1">
    <location>
        <begin position="22"/>
        <end position="47"/>
    </location>
</feature>
<dbReference type="GO" id="GO:0032300">
    <property type="term" value="C:mismatch repair complex"/>
    <property type="evidence" value="ECO:0007669"/>
    <property type="project" value="InterPro"/>
</dbReference>
<feature type="region of interest" description="Disordered" evidence="1">
    <location>
        <begin position="649"/>
        <end position="676"/>
    </location>
</feature>
<dbReference type="SUPFAM" id="SSF118116">
    <property type="entry name" value="DNA mismatch repair protein MutL"/>
    <property type="match status" value="1"/>
</dbReference>
<dbReference type="GO" id="GO:0016887">
    <property type="term" value="F:ATP hydrolysis activity"/>
    <property type="evidence" value="ECO:0007669"/>
    <property type="project" value="InterPro"/>
</dbReference>
<dbReference type="PROSITE" id="PS00028">
    <property type="entry name" value="ZINC_FINGER_C2H2_1"/>
    <property type="match status" value="2"/>
</dbReference>
<dbReference type="PANTHER" id="PTHR10073">
    <property type="entry name" value="DNA MISMATCH REPAIR PROTEIN MLH, PMS, MUTL"/>
    <property type="match status" value="1"/>
</dbReference>
<feature type="region of interest" description="Disordered" evidence="1">
    <location>
        <begin position="804"/>
        <end position="846"/>
    </location>
</feature>
<dbReference type="PANTHER" id="PTHR10073:SF47">
    <property type="entry name" value="DNA MISMATCH REPAIR PROTEIN MLH3"/>
    <property type="match status" value="1"/>
</dbReference>
<dbReference type="Pfam" id="PF08676">
    <property type="entry name" value="MutL_C"/>
    <property type="match status" value="1"/>
</dbReference>
<reference evidence="2" key="1">
    <citation type="submission" date="2020-11" db="EMBL/GenBank/DDBJ databases">
        <authorList>
            <person name="Tran Van P."/>
        </authorList>
    </citation>
    <scope>NUCLEOTIDE SEQUENCE</scope>
</reference>
<dbReference type="SUPFAM" id="SSF57667">
    <property type="entry name" value="beta-beta-alpha zinc fingers"/>
    <property type="match status" value="1"/>
</dbReference>
<feature type="compositionally biased region" description="Polar residues" evidence="1">
    <location>
        <begin position="828"/>
        <end position="839"/>
    </location>
</feature>
<protein>
    <submittedName>
        <fullName evidence="2">Uncharacterized protein</fullName>
    </submittedName>
</protein>
<sequence length="915" mass="98032">MGQGVILGDNKHWLVAPYWTTVPGSPQRSGSTSRMLPRDRSSRDPSAVSRGALGNIIRMTPERCSMIIMAACVMHKLAIEAGDIDEDVDDVIIEVQQPPMVPEQGGGGDVSPTTRRVVEEWQNPALGIPGRRTLVTPKAYPAVPVINGQDIATFRVIGQFNRSFILVQDEERLVMMDQHAAHERVRLEGYLKTCSSKFPPHNLHSPLPLPMSAQDQRLLLDVQLKRKMNALSFGFGPSPSADAVHVTQIPLVIWQKEKTEVSGQSSVMTLIDELVVLDAAERTTINSGCAVLRGALKAGDELKPSEMEQLLYDLKKCDHPFQCAHGRPTMLSLQNLEAFVNASTHSRNTHWISFDLDMLGCDDPDPSNSLLGSILQPSNLLTDTSSGDSSCREQGGGRYFISTPDLVSFSLENNGSDHPVHSWRTLDYSGVKYEQQQTDQLSLHEGNDESSSQTTSTDAPGAFLIRNGTSSGDGNRGENSTRPEILNHDQGPSHVSSAAEILAELCMEDLFMPPSSNAWSSSVVGAFDRPPPPPYPFTTTSSQINESQIPSSISSDSPSSQANTKPSSSSPSTAIAVASSAEHYTPPKQLATPVACVICGEIFNSDMELELHHTSHSQRDLAKALTSMTRSACNLNPLTSLGPSSTFLFSTPLTPPIPSPSPTPPPNESHQNSSITTSCKTTFTRSSVSCNQTEDSSSLPSFSSTSSASSALLGNNSLLLPGGVQISPVPASLNPPVTTSSPLSFLNLLLQNQTSNPSPHKSITFTSPSTVSPLKPPSSNLLPPPPPYPLAAKTLSSAPFCSSTAVTSLSSPPPNASHSDSVKIADGPSSTADATSVTAKKSLKPSRQPIPCPVCGKVLANQGNMKKHMTVHEDALDLGWWVLHEKTVERIGDESGKLTPVASVREFKFQTVSVT</sequence>
<dbReference type="SMART" id="SM00355">
    <property type="entry name" value="ZnF_C2H2"/>
    <property type="match status" value="2"/>
</dbReference>
<dbReference type="AlphaFoldDB" id="A0A7R8WGZ8"/>